<dbReference type="EMBL" id="LT669839">
    <property type="protein sequence ID" value="SHD77176.1"/>
    <property type="molecule type" value="Genomic_DNA"/>
</dbReference>
<dbReference type="Proteomes" id="UP000245423">
    <property type="component" value="Chromosome 1"/>
</dbReference>
<sequence length="342" mass="40048">MINDKGFITIVALFTMAIILISALFLIYTSNMEYLIVISSQNNIQAYYLAESKIHMVLGKEEYYYGQLVPRIETYLKYGRLGKFYDRRIILDNKDLFEGDNNDIIKVGFAEENNRRILELETYSTYSGISKNVLAKTTMINDFFEMGIPIVSIEYILQDKIREFENYMLYLQEEIEIPKQSNGLIGIEAMDYDNIKFIRRLDNRIDIEFFRNDIEDPIKREMLVDNEIFLLARNNYVNPTLSIESEKDSDKLILKGIFYIEGDLKIYSDFEFYGILVLNNGQLLMEPSSEVKIEGVLLLNRYNGNLLDSGNIQINYNLDEIRKYGVYLPKFIDPKVQVIKSY</sequence>
<keyword evidence="1" id="KW-1133">Transmembrane helix</keyword>
<feature type="transmembrane region" description="Helical" evidence="1">
    <location>
        <begin position="7"/>
        <end position="28"/>
    </location>
</feature>
<dbReference type="AlphaFoldDB" id="M1ZBW9"/>
<evidence type="ECO:0000256" key="1">
    <source>
        <dbReference type="SAM" id="Phobius"/>
    </source>
</evidence>
<accession>M1ZBW9</accession>
<dbReference type="RefSeq" id="WP_005586072.1">
    <property type="nucleotide sequence ID" value="NZ_LT669839.1"/>
</dbReference>
<keyword evidence="1" id="KW-0472">Membrane</keyword>
<reference evidence="2 3" key="1">
    <citation type="submission" date="2016-11" db="EMBL/GenBank/DDBJ databases">
        <authorList>
            <person name="Manzoor S."/>
        </authorList>
    </citation>
    <scope>NUCLEOTIDE SEQUENCE [LARGE SCALE GENOMIC DNA]</scope>
    <source>
        <strain evidence="2">Clostridium ultunense strain Esp</strain>
    </source>
</reference>
<evidence type="ECO:0000313" key="3">
    <source>
        <dbReference type="Proteomes" id="UP000245423"/>
    </source>
</evidence>
<dbReference type="HOGENOM" id="CLU_810643_0_0_9"/>
<dbReference type="OrthoDB" id="1706969at2"/>
<keyword evidence="3" id="KW-1185">Reference proteome</keyword>
<name>M1ZBW9_9FIRM</name>
<evidence type="ECO:0000313" key="2">
    <source>
        <dbReference type="EMBL" id="SHD77176.1"/>
    </source>
</evidence>
<keyword evidence="1" id="KW-0812">Transmembrane</keyword>
<organism evidence="2 3">
    <name type="scientific">[Clostridium] ultunense Esp</name>
    <dbReference type="NCBI Taxonomy" id="1288971"/>
    <lineage>
        <taxon>Bacteria</taxon>
        <taxon>Bacillati</taxon>
        <taxon>Bacillota</taxon>
        <taxon>Tissierellia</taxon>
        <taxon>Tissierellales</taxon>
        <taxon>Tepidimicrobiaceae</taxon>
        <taxon>Schnuerera</taxon>
    </lineage>
</organism>
<protein>
    <submittedName>
        <fullName evidence="2">Uncharacterized protein</fullName>
    </submittedName>
</protein>
<proteinExistence type="predicted"/>
<gene>
    <name evidence="2" type="ORF">CUESP1_1813</name>
</gene>